<feature type="region of interest" description="Disordered" evidence="6">
    <location>
        <begin position="855"/>
        <end position="899"/>
    </location>
</feature>
<feature type="coiled-coil region" evidence="5">
    <location>
        <begin position="754"/>
        <end position="839"/>
    </location>
</feature>
<sequence>MSEPPASTPPAEPELEGSERVSSESLNPGDLVTEAVVSRMARLEKYEHKLAEVARVYRNLNKARKNVETVLKKLTPVQSIADVEELEAFLSNLSTKSQYAGEQIGALTDLDKANRAKIHDLEARVTNLKAADDERRALARELETAAKERKVVEGQLERSNQKLRLDIGALEEAKAALDARLEALRSDPSALAEALVAALPGLPPADSSSKGIEVLAALQDALVDRCGVPEGLVRAAELESAVRAGELAQQEASQAKAIIRKELADAEERLQALSEQKASEVADLRDQLKRAGEQAAAPTAAVATDDLTPERVADIISAAVAHKLTLDEPPSTTEAPQAAAPKQVGKKKGSKGKRRGTQGASSSPPATAATATAPVPTLASDTSAATVATGDEVSRLVELVERIASGNSGGGDAAEAKSAGMSSQLADELRAQLAAAQAAAEAAETSGTEQAASLRAEAARLGEALDAAETESKQLRQDLDAAAAEADGLRSKLDGVETELRATKDGRDKRADELGDELSAVKEQRDRDVQGLREQVEAAESRTRKLEVELSECRVKLLEAETHLEAAQRETGELQLAAAEFGDERARLASSLAKAQATGARLEGRLKELQKQIVDLEAVCAEEKRRADSTQTALDQTSGEYTKAQRAAEVQRSATAALERQFAEAQASSEELEGHVRAMDADLATSREQFADKSRQLAQTTAQLQELQYALEKERRAAKTAGEDAAKELAAVGEQLEEMRQLAQAQGVRDRGEIEQLQRQLGDLDKRATQASQLERLQARCAEKEVELETVRASLQQTEDSATARQVEVDRLRDVERDLAAAREQLDRVVEERRLSEQRWKRVHRDLKEEVRRLHHRERSLAASAAQPVSPPTGPAGGGSGGAQPGSGLTSPTGRSNSMTMASVSSLLRAATGNAASNGMTGRRTSIHTQQQPPHGATVLPGHNKPDHAHGVQPLPVSEDTPRKAASASRAAAVAPASGVSQTARPGSTHTRSSSNAGSVSSDTQSIYDSGSYEAINVEYLRNVLFRFFNDKERRPQLVPVLSTLLNCTVDDIKQIQIQLQ</sequence>
<dbReference type="Gene3D" id="1.10.220.60">
    <property type="entry name" value="GRIP domain"/>
    <property type="match status" value="1"/>
</dbReference>
<keyword evidence="3" id="KW-0518">Myosin</keyword>
<dbReference type="SUPFAM" id="SSF57997">
    <property type="entry name" value="Tropomyosin"/>
    <property type="match status" value="1"/>
</dbReference>
<feature type="coiled-coil region" evidence="5">
    <location>
        <begin position="249"/>
        <end position="294"/>
    </location>
</feature>
<feature type="region of interest" description="Disordered" evidence="6">
    <location>
        <begin position="500"/>
        <end position="526"/>
    </location>
</feature>
<evidence type="ECO:0000256" key="5">
    <source>
        <dbReference type="SAM" id="Coils"/>
    </source>
</evidence>
<feature type="compositionally biased region" description="Polar residues" evidence="6">
    <location>
        <begin position="915"/>
        <end position="933"/>
    </location>
</feature>
<feature type="compositionally biased region" description="Basic residues" evidence="6">
    <location>
        <begin position="344"/>
        <end position="356"/>
    </location>
</feature>
<dbReference type="PANTHER" id="PTHR46349">
    <property type="entry name" value="CINGULIN-LIKE PROTEIN 1-RELATED"/>
    <property type="match status" value="1"/>
</dbReference>
<feature type="region of interest" description="Disordered" evidence="6">
    <location>
        <begin position="327"/>
        <end position="386"/>
    </location>
</feature>
<feature type="compositionally biased region" description="Low complexity" evidence="6">
    <location>
        <begin position="965"/>
        <end position="981"/>
    </location>
</feature>
<dbReference type="InterPro" id="IPR000237">
    <property type="entry name" value="GRIP_dom"/>
</dbReference>
<dbReference type="OrthoDB" id="1926336at2759"/>
<organism evidence="8 9">
    <name type="scientific">Coemansia biformis</name>
    <dbReference type="NCBI Taxonomy" id="1286918"/>
    <lineage>
        <taxon>Eukaryota</taxon>
        <taxon>Fungi</taxon>
        <taxon>Fungi incertae sedis</taxon>
        <taxon>Zoopagomycota</taxon>
        <taxon>Kickxellomycotina</taxon>
        <taxon>Kickxellomycetes</taxon>
        <taxon>Kickxellales</taxon>
        <taxon>Kickxellaceae</taxon>
        <taxon>Coemansia</taxon>
    </lineage>
</organism>
<evidence type="ECO:0000256" key="1">
    <source>
        <dbReference type="ARBA" id="ARBA00004496"/>
    </source>
</evidence>
<comment type="caution">
    <text evidence="8">The sequence shown here is derived from an EMBL/GenBank/DDBJ whole genome shotgun (WGS) entry which is preliminary data.</text>
</comment>
<keyword evidence="4" id="KW-0505">Motor protein</keyword>
<evidence type="ECO:0000256" key="3">
    <source>
        <dbReference type="ARBA" id="ARBA00023123"/>
    </source>
</evidence>
<dbReference type="Proteomes" id="UP001143981">
    <property type="component" value="Unassembled WGS sequence"/>
</dbReference>
<keyword evidence="2" id="KW-0963">Cytoplasm</keyword>
<dbReference type="Pfam" id="PF01465">
    <property type="entry name" value="GRIP"/>
    <property type="match status" value="1"/>
</dbReference>
<dbReference type="PROSITE" id="PS50913">
    <property type="entry name" value="GRIP"/>
    <property type="match status" value="1"/>
</dbReference>
<gene>
    <name evidence="8" type="ORF">LPJ61_004952</name>
</gene>
<dbReference type="SMART" id="SM00755">
    <property type="entry name" value="Grip"/>
    <property type="match status" value="1"/>
</dbReference>
<evidence type="ECO:0000313" key="8">
    <source>
        <dbReference type="EMBL" id="KAJ1726803.1"/>
    </source>
</evidence>
<comment type="subcellular location">
    <subcellularLocation>
        <location evidence="1">Cytoplasm</location>
    </subcellularLocation>
</comment>
<feature type="domain" description="GRIP" evidence="7">
    <location>
        <begin position="1011"/>
        <end position="1059"/>
    </location>
</feature>
<dbReference type="PANTHER" id="PTHR46349:SF6">
    <property type="entry name" value="MYOSIN-6-LIKE"/>
    <property type="match status" value="1"/>
</dbReference>
<feature type="compositionally biased region" description="Low complexity" evidence="6">
    <location>
        <begin position="357"/>
        <end position="380"/>
    </location>
</feature>
<feature type="compositionally biased region" description="Pro residues" evidence="6">
    <location>
        <begin position="1"/>
        <end position="12"/>
    </location>
</feature>
<evidence type="ECO:0000256" key="6">
    <source>
        <dbReference type="SAM" id="MobiDB-lite"/>
    </source>
</evidence>
<protein>
    <recommendedName>
        <fullName evidence="7">GRIP domain-containing protein</fullName>
    </recommendedName>
</protein>
<feature type="coiled-coil region" evidence="5">
    <location>
        <begin position="128"/>
        <end position="187"/>
    </location>
</feature>
<feature type="region of interest" description="Disordered" evidence="6">
    <location>
        <begin position="1"/>
        <end position="29"/>
    </location>
</feature>
<feature type="compositionally biased region" description="Polar residues" evidence="6">
    <location>
        <begin position="982"/>
        <end position="1006"/>
    </location>
</feature>
<proteinExistence type="predicted"/>
<dbReference type="Gene3D" id="1.10.287.1490">
    <property type="match status" value="2"/>
</dbReference>
<dbReference type="AlphaFoldDB" id="A0A9W8CW92"/>
<accession>A0A9W8CW92</accession>
<feature type="compositionally biased region" description="Polar residues" evidence="6">
    <location>
        <begin position="889"/>
        <end position="899"/>
    </location>
</feature>
<evidence type="ECO:0000259" key="7">
    <source>
        <dbReference type="PROSITE" id="PS50913"/>
    </source>
</evidence>
<evidence type="ECO:0000313" key="9">
    <source>
        <dbReference type="Proteomes" id="UP001143981"/>
    </source>
</evidence>
<name>A0A9W8CW92_9FUNG</name>
<keyword evidence="5" id="KW-0175">Coiled coil</keyword>
<evidence type="ECO:0000256" key="2">
    <source>
        <dbReference type="ARBA" id="ARBA00022490"/>
    </source>
</evidence>
<keyword evidence="9" id="KW-1185">Reference proteome</keyword>
<reference evidence="8" key="1">
    <citation type="submission" date="2022-07" db="EMBL/GenBank/DDBJ databases">
        <title>Phylogenomic reconstructions and comparative analyses of Kickxellomycotina fungi.</title>
        <authorList>
            <person name="Reynolds N.K."/>
            <person name="Stajich J.E."/>
            <person name="Barry K."/>
            <person name="Grigoriev I.V."/>
            <person name="Crous P."/>
            <person name="Smith M.E."/>
        </authorList>
    </citation>
    <scope>NUCLEOTIDE SEQUENCE</scope>
    <source>
        <strain evidence="8">BCRC 34381</strain>
    </source>
</reference>
<feature type="compositionally biased region" description="Gly residues" evidence="6">
    <location>
        <begin position="875"/>
        <end position="885"/>
    </location>
</feature>
<evidence type="ECO:0000256" key="4">
    <source>
        <dbReference type="ARBA" id="ARBA00023175"/>
    </source>
</evidence>
<feature type="region of interest" description="Disordered" evidence="6">
    <location>
        <begin position="915"/>
        <end position="1006"/>
    </location>
</feature>
<dbReference type="EMBL" id="JANBOI010001366">
    <property type="protein sequence ID" value="KAJ1726803.1"/>
    <property type="molecule type" value="Genomic_DNA"/>
</dbReference>